<protein>
    <submittedName>
        <fullName evidence="2">Uncharacterized protein</fullName>
    </submittedName>
</protein>
<comment type="caution">
    <text evidence="2">The sequence shown here is derived from an EMBL/GenBank/DDBJ whole genome shotgun (WGS) entry which is preliminary data.</text>
</comment>
<keyword evidence="1" id="KW-0812">Transmembrane</keyword>
<keyword evidence="3" id="KW-1185">Reference proteome</keyword>
<dbReference type="Proteomes" id="UP000323166">
    <property type="component" value="Unassembled WGS sequence"/>
</dbReference>
<evidence type="ECO:0000313" key="3">
    <source>
        <dbReference type="Proteomes" id="UP000323166"/>
    </source>
</evidence>
<dbReference type="AlphaFoldDB" id="A0A5S4ZS04"/>
<gene>
    <name evidence="2" type="ORF">LX24_02130</name>
</gene>
<feature type="transmembrane region" description="Helical" evidence="1">
    <location>
        <begin position="49"/>
        <end position="70"/>
    </location>
</feature>
<evidence type="ECO:0000313" key="2">
    <source>
        <dbReference type="EMBL" id="TYO94876.1"/>
    </source>
</evidence>
<evidence type="ECO:0000256" key="1">
    <source>
        <dbReference type="SAM" id="Phobius"/>
    </source>
</evidence>
<accession>A0A5S4ZS04</accession>
<dbReference type="RefSeq" id="WP_166512118.1">
    <property type="nucleotide sequence ID" value="NZ_VNHM01000011.1"/>
</dbReference>
<proteinExistence type="predicted"/>
<sequence>MKDIKAQVFKPGVSARPGPARRLVRMLDGLVTRVQEWLEAPHTRRGEKFAYTVLALVAGYFLVRLCAFLIK</sequence>
<name>A0A5S4ZS04_9FIRM</name>
<keyword evidence="1" id="KW-1133">Transmembrane helix</keyword>
<dbReference type="EMBL" id="VNHM01000011">
    <property type="protein sequence ID" value="TYO94876.1"/>
    <property type="molecule type" value="Genomic_DNA"/>
</dbReference>
<organism evidence="2 3">
    <name type="scientific">Desulfallas thermosapovorans DSM 6562</name>
    <dbReference type="NCBI Taxonomy" id="1121431"/>
    <lineage>
        <taxon>Bacteria</taxon>
        <taxon>Bacillati</taxon>
        <taxon>Bacillota</taxon>
        <taxon>Clostridia</taxon>
        <taxon>Eubacteriales</taxon>
        <taxon>Desulfallaceae</taxon>
        <taxon>Desulfallas</taxon>
    </lineage>
</organism>
<reference evidence="2 3" key="1">
    <citation type="submission" date="2019-07" db="EMBL/GenBank/DDBJ databases">
        <title>Genomic Encyclopedia of Type Strains, Phase I: the one thousand microbial genomes (KMG-I) project.</title>
        <authorList>
            <person name="Kyrpides N."/>
        </authorList>
    </citation>
    <scope>NUCLEOTIDE SEQUENCE [LARGE SCALE GENOMIC DNA]</scope>
    <source>
        <strain evidence="2 3">DSM 6562</strain>
    </source>
</reference>
<keyword evidence="1" id="KW-0472">Membrane</keyword>